<gene>
    <name evidence="1" type="ORF">NECAME_03169</name>
</gene>
<dbReference type="GeneID" id="25343207"/>
<proteinExistence type="predicted"/>
<accession>W2T666</accession>
<name>W2T666_NECAM</name>
<reference evidence="2" key="1">
    <citation type="journal article" date="2014" name="Nat. Genet.">
        <title>Genome of the human hookworm Necator americanus.</title>
        <authorList>
            <person name="Tang Y.T."/>
            <person name="Gao X."/>
            <person name="Rosa B.A."/>
            <person name="Abubucker S."/>
            <person name="Hallsworth-Pepin K."/>
            <person name="Martin J."/>
            <person name="Tyagi R."/>
            <person name="Heizer E."/>
            <person name="Zhang X."/>
            <person name="Bhonagiri-Palsikar V."/>
            <person name="Minx P."/>
            <person name="Warren W.C."/>
            <person name="Wang Q."/>
            <person name="Zhan B."/>
            <person name="Hotez P.J."/>
            <person name="Sternberg P.W."/>
            <person name="Dougall A."/>
            <person name="Gaze S.T."/>
            <person name="Mulvenna J."/>
            <person name="Sotillo J."/>
            <person name="Ranganathan S."/>
            <person name="Rabelo E.M."/>
            <person name="Wilson R.K."/>
            <person name="Felgner P.L."/>
            <person name="Bethony J."/>
            <person name="Hawdon J.M."/>
            <person name="Gasser R.B."/>
            <person name="Loukas A."/>
            <person name="Mitreva M."/>
        </authorList>
    </citation>
    <scope>NUCLEOTIDE SEQUENCE [LARGE SCALE GENOMIC DNA]</scope>
</reference>
<evidence type="ECO:0000313" key="1">
    <source>
        <dbReference type="EMBL" id="ETN77505.1"/>
    </source>
</evidence>
<protein>
    <submittedName>
        <fullName evidence="1">Uncharacterized protein</fullName>
    </submittedName>
</protein>
<dbReference type="CTD" id="25343207"/>
<dbReference type="EMBL" id="KI660167">
    <property type="protein sequence ID" value="ETN77505.1"/>
    <property type="molecule type" value="Genomic_DNA"/>
</dbReference>
<evidence type="ECO:0000313" key="2">
    <source>
        <dbReference type="Proteomes" id="UP000053676"/>
    </source>
</evidence>
<sequence>MLDLLFALEQHENLIIHLRSAKHLPGIHAISASPKLQS</sequence>
<dbReference type="KEGG" id="nai:NECAME_03169"/>
<dbReference type="AlphaFoldDB" id="W2T666"/>
<keyword evidence="2" id="KW-1185">Reference proteome</keyword>
<organism evidence="1 2">
    <name type="scientific">Necator americanus</name>
    <name type="common">Human hookworm</name>
    <dbReference type="NCBI Taxonomy" id="51031"/>
    <lineage>
        <taxon>Eukaryota</taxon>
        <taxon>Metazoa</taxon>
        <taxon>Ecdysozoa</taxon>
        <taxon>Nematoda</taxon>
        <taxon>Chromadorea</taxon>
        <taxon>Rhabditida</taxon>
        <taxon>Rhabditina</taxon>
        <taxon>Rhabditomorpha</taxon>
        <taxon>Strongyloidea</taxon>
        <taxon>Ancylostomatidae</taxon>
        <taxon>Bunostominae</taxon>
        <taxon>Necator</taxon>
    </lineage>
</organism>
<dbReference type="Proteomes" id="UP000053676">
    <property type="component" value="Unassembled WGS sequence"/>
</dbReference>